<dbReference type="AlphaFoldDB" id="A0AAV5EZV1"/>
<gene>
    <name evidence="1" type="primary">gb16216</name>
    <name evidence="1" type="ORF">PR202_gb16216</name>
</gene>
<comment type="caution">
    <text evidence="1">The sequence shown here is derived from an EMBL/GenBank/DDBJ whole genome shotgun (WGS) entry which is preliminary data.</text>
</comment>
<evidence type="ECO:0000313" key="1">
    <source>
        <dbReference type="EMBL" id="GJN28131.1"/>
    </source>
</evidence>
<organism evidence="1 2">
    <name type="scientific">Eleusine coracana subsp. coracana</name>
    <dbReference type="NCBI Taxonomy" id="191504"/>
    <lineage>
        <taxon>Eukaryota</taxon>
        <taxon>Viridiplantae</taxon>
        <taxon>Streptophyta</taxon>
        <taxon>Embryophyta</taxon>
        <taxon>Tracheophyta</taxon>
        <taxon>Spermatophyta</taxon>
        <taxon>Magnoliopsida</taxon>
        <taxon>Liliopsida</taxon>
        <taxon>Poales</taxon>
        <taxon>Poaceae</taxon>
        <taxon>PACMAD clade</taxon>
        <taxon>Chloridoideae</taxon>
        <taxon>Cynodonteae</taxon>
        <taxon>Eleusininae</taxon>
        <taxon>Eleusine</taxon>
    </lineage>
</organism>
<evidence type="ECO:0000313" key="2">
    <source>
        <dbReference type="Proteomes" id="UP001054889"/>
    </source>
</evidence>
<name>A0AAV5EZV1_ELECO</name>
<dbReference type="Proteomes" id="UP001054889">
    <property type="component" value="Unassembled WGS sequence"/>
</dbReference>
<reference evidence="1" key="1">
    <citation type="journal article" date="2018" name="DNA Res.">
        <title>Multiple hybrid de novo genome assembly of finger millet, an orphan allotetraploid crop.</title>
        <authorList>
            <person name="Hatakeyama M."/>
            <person name="Aluri S."/>
            <person name="Balachadran M.T."/>
            <person name="Sivarajan S.R."/>
            <person name="Patrignani A."/>
            <person name="Gruter S."/>
            <person name="Poveda L."/>
            <person name="Shimizu-Inatsugi R."/>
            <person name="Baeten J."/>
            <person name="Francoijs K.J."/>
            <person name="Nataraja K.N."/>
            <person name="Reddy Y.A.N."/>
            <person name="Phadnis S."/>
            <person name="Ravikumar R.L."/>
            <person name="Schlapbach R."/>
            <person name="Sreeman S.M."/>
            <person name="Shimizu K.K."/>
        </authorList>
    </citation>
    <scope>NUCLEOTIDE SEQUENCE</scope>
</reference>
<keyword evidence="2" id="KW-1185">Reference proteome</keyword>
<accession>A0AAV5EZV1</accession>
<dbReference type="EMBL" id="BQKI01000080">
    <property type="protein sequence ID" value="GJN28131.1"/>
    <property type="molecule type" value="Genomic_DNA"/>
</dbReference>
<reference evidence="1" key="2">
    <citation type="submission" date="2021-12" db="EMBL/GenBank/DDBJ databases">
        <title>Resequencing data analysis of finger millet.</title>
        <authorList>
            <person name="Hatakeyama M."/>
            <person name="Aluri S."/>
            <person name="Balachadran M.T."/>
            <person name="Sivarajan S.R."/>
            <person name="Poveda L."/>
            <person name="Shimizu-Inatsugi R."/>
            <person name="Schlapbach R."/>
            <person name="Sreeman S.M."/>
            <person name="Shimizu K.K."/>
        </authorList>
    </citation>
    <scope>NUCLEOTIDE SEQUENCE</scope>
</reference>
<protein>
    <submittedName>
        <fullName evidence="1">Uncharacterized protein</fullName>
    </submittedName>
</protein>
<proteinExistence type="predicted"/>
<sequence>MLYFHNIRMSQESKQLDLTKYASCIRHMFKDVIYLFDRDLITGVSIEGRTNNTITPFSYDFFYLIPVSLTILGEKIHSEESTTEKITNPHEHCCLSLSI</sequence>